<feature type="non-terminal residue" evidence="2">
    <location>
        <position position="1"/>
    </location>
</feature>
<protein>
    <submittedName>
        <fullName evidence="2">Uncharacterized protein</fullName>
    </submittedName>
</protein>
<accession>W1XWM9</accession>
<proteinExistence type="predicted"/>
<sequence length="25" mass="2939">AEMYGTGPRKIKEAEPINDNEGWFW</sequence>
<gene>
    <name evidence="2" type="ORF">Q604_UNBC11729G0001</name>
</gene>
<dbReference type="EMBL" id="AZMM01011729">
    <property type="protein sequence ID" value="ETJ33835.1"/>
    <property type="molecule type" value="Genomic_DNA"/>
</dbReference>
<reference evidence="2" key="1">
    <citation type="submission" date="2013-12" db="EMBL/GenBank/DDBJ databases">
        <title>A Varibaculum cambriense genome reconstructed from a premature infant gut community with otherwise low bacterial novelty that shifts toward anaerobic metabolism during the third week of life.</title>
        <authorList>
            <person name="Brown C.T."/>
            <person name="Sharon I."/>
            <person name="Thomas B.C."/>
            <person name="Castelle C.J."/>
            <person name="Morowitz M.J."/>
            <person name="Banfield J.F."/>
        </authorList>
    </citation>
    <scope>NUCLEOTIDE SEQUENCE</scope>
</reference>
<comment type="caution">
    <text evidence="2">The sequence shown here is derived from an EMBL/GenBank/DDBJ whole genome shotgun (WGS) entry which is preliminary data.</text>
</comment>
<dbReference type="AlphaFoldDB" id="W1XWM9"/>
<evidence type="ECO:0000313" key="2">
    <source>
        <dbReference type="EMBL" id="ETJ33835.1"/>
    </source>
</evidence>
<name>W1XWM9_9ZZZZ</name>
<organism evidence="2">
    <name type="scientific">human gut metagenome</name>
    <dbReference type="NCBI Taxonomy" id="408170"/>
    <lineage>
        <taxon>unclassified sequences</taxon>
        <taxon>metagenomes</taxon>
        <taxon>organismal metagenomes</taxon>
    </lineage>
</organism>
<feature type="region of interest" description="Disordered" evidence="1">
    <location>
        <begin position="1"/>
        <end position="25"/>
    </location>
</feature>
<evidence type="ECO:0000256" key="1">
    <source>
        <dbReference type="SAM" id="MobiDB-lite"/>
    </source>
</evidence>